<accession>A0A1H8T0A8</accession>
<dbReference type="Proteomes" id="UP000199657">
    <property type="component" value="Unassembled WGS sequence"/>
</dbReference>
<reference evidence="1 2" key="1">
    <citation type="submission" date="2016-10" db="EMBL/GenBank/DDBJ databases">
        <authorList>
            <person name="de Groot N.N."/>
        </authorList>
    </citation>
    <scope>NUCLEOTIDE SEQUENCE [LARGE SCALE GENOMIC DNA]</scope>
    <source>
        <strain evidence="1 2">CGMCC 1.6291</strain>
    </source>
</reference>
<dbReference type="InterPro" id="IPR036388">
    <property type="entry name" value="WH-like_DNA-bd_sf"/>
</dbReference>
<dbReference type="EMBL" id="FOEG01000003">
    <property type="protein sequence ID" value="SEO84509.1"/>
    <property type="molecule type" value="Genomic_DNA"/>
</dbReference>
<sequence length="109" mass="11696">MRVSYVDQGPPISVLIGGCNGPFTEKSPAASGTEVRILPLPHTGNDGGYDVADRIANKRVGQTPVTVSQLVEILQADGGPDALFRRLPELDPQDVRDAVDYAARWGLLR</sequence>
<dbReference type="PROSITE" id="PS51257">
    <property type="entry name" value="PROKAR_LIPOPROTEIN"/>
    <property type="match status" value="1"/>
</dbReference>
<name>A0A1H8T0A8_9GAMM</name>
<gene>
    <name evidence="1" type="ORF">SAMN04488052_103336</name>
</gene>
<dbReference type="InterPro" id="IPR007367">
    <property type="entry name" value="DUF433"/>
</dbReference>
<evidence type="ECO:0000313" key="2">
    <source>
        <dbReference type="Proteomes" id="UP000199657"/>
    </source>
</evidence>
<proteinExistence type="predicted"/>
<dbReference type="AlphaFoldDB" id="A0A1H8T0A8"/>
<evidence type="ECO:0000313" key="1">
    <source>
        <dbReference type="EMBL" id="SEO84509.1"/>
    </source>
</evidence>
<dbReference type="Pfam" id="PF04255">
    <property type="entry name" value="DUF433"/>
    <property type="match status" value="1"/>
</dbReference>
<keyword evidence="2" id="KW-1185">Reference proteome</keyword>
<evidence type="ECO:0008006" key="3">
    <source>
        <dbReference type="Google" id="ProtNLM"/>
    </source>
</evidence>
<dbReference type="STRING" id="406100.SAMN04488052_103336"/>
<organism evidence="1 2">
    <name type="scientific">Aquisalimonas asiatica</name>
    <dbReference type="NCBI Taxonomy" id="406100"/>
    <lineage>
        <taxon>Bacteria</taxon>
        <taxon>Pseudomonadati</taxon>
        <taxon>Pseudomonadota</taxon>
        <taxon>Gammaproteobacteria</taxon>
        <taxon>Chromatiales</taxon>
        <taxon>Ectothiorhodospiraceae</taxon>
        <taxon>Aquisalimonas</taxon>
    </lineage>
</organism>
<dbReference type="RefSeq" id="WP_091642792.1">
    <property type="nucleotide sequence ID" value="NZ_FOEG01000003.1"/>
</dbReference>
<dbReference type="Gene3D" id="1.10.10.10">
    <property type="entry name" value="Winged helix-like DNA-binding domain superfamily/Winged helix DNA-binding domain"/>
    <property type="match status" value="1"/>
</dbReference>
<protein>
    <recommendedName>
        <fullName evidence="3">DUF433 domain-containing protein</fullName>
    </recommendedName>
</protein>